<dbReference type="InterPro" id="IPR020845">
    <property type="entry name" value="AMP-binding_CS"/>
</dbReference>
<comment type="caution">
    <text evidence="6">The sequence shown here is derived from an EMBL/GenBank/DDBJ whole genome shotgun (WGS) entry which is preliminary data.</text>
</comment>
<dbReference type="GO" id="GO:0031956">
    <property type="term" value="F:medium-chain fatty acid-CoA ligase activity"/>
    <property type="evidence" value="ECO:0007669"/>
    <property type="project" value="TreeGrafter"/>
</dbReference>
<dbReference type="InterPro" id="IPR045851">
    <property type="entry name" value="AMP-bd_C_sf"/>
</dbReference>
<dbReference type="RefSeq" id="WP_109773839.1">
    <property type="nucleotide sequence ID" value="NZ_QGDQ01000008.1"/>
</dbReference>
<dbReference type="PANTHER" id="PTHR43201:SF5">
    <property type="entry name" value="MEDIUM-CHAIN ACYL-COA LIGASE ACSF2, MITOCHONDRIAL"/>
    <property type="match status" value="1"/>
</dbReference>
<dbReference type="SUPFAM" id="SSF56801">
    <property type="entry name" value="Acetyl-CoA synthetase-like"/>
    <property type="match status" value="1"/>
</dbReference>
<dbReference type="Gene3D" id="3.30.300.30">
    <property type="match status" value="1"/>
</dbReference>
<keyword evidence="2 6" id="KW-0436">Ligase</keyword>
<evidence type="ECO:0000313" key="7">
    <source>
        <dbReference type="Proteomes" id="UP000245469"/>
    </source>
</evidence>
<sequence length="584" mass="62072">MSCPSRDGVVPWPADVAVRYRAAGYWEGRPLGDLLWEVADAHPDEVAVVDAGPAQVRLTRRELSQRADAAARRLLDLGLRPDDRLLVQLPNGWEFVVLTLACLRSGVIPVMALPAHRKHELTHLASLSQARAIAVPSVLRGFDHEALAHELADELGDLEHVLVLGAPDQDDDAPRDARSHDLGALLAPPTDDDEAATDRVVADGLAPAADAVAVLLISGGTTGLPKLIVRTHDDYALNLRATAAAVELGRDDVYLGTLPASHNFPLACPGVLGVLLVGGRAVMLPSPEPVRAFATIESEGVTVSAAVPAVAQRWVDHATELGEEARRQLRTLRALQVGGSRLPDEYAARVKPALGATLQQVFGMAEGLINTTRLDDPDDVVTTTQGRPVHEADEVRVVDAWDRDVPDGTPGALLTRGPYTPRGYYSPPGSPAEQYATAFTDDGWYGSGDVVVRRPDGNLVVHGRDKDMINRGGEKISAEEVEDLVYRAGGVDLAAAVAMPDPVLGERVCVYVVPSAGSGVMSLEQLKAAFTDLGVAAYKTPERLEVVAELPMSKVGKIDKKALRADVATRLQHAQSAQTVGSGA</sequence>
<dbReference type="InterPro" id="IPR000873">
    <property type="entry name" value="AMP-dep_synth/lig_dom"/>
</dbReference>
<comment type="similarity">
    <text evidence="1">Belongs to the ATP-dependent AMP-binding enzyme family.</text>
</comment>
<dbReference type="PROSITE" id="PS00455">
    <property type="entry name" value="AMP_BINDING"/>
    <property type="match status" value="1"/>
</dbReference>
<evidence type="ECO:0000313" key="6">
    <source>
        <dbReference type="EMBL" id="PWJ54152.1"/>
    </source>
</evidence>
<protein>
    <submittedName>
        <fullName evidence="6">2,3-dihydroxybenzoate-AMP ligase</fullName>
    </submittedName>
</protein>
<dbReference type="OrthoDB" id="9803968at2"/>
<organism evidence="6 7">
    <name type="scientific">Quadrisphaera granulorum</name>
    <dbReference type="NCBI Taxonomy" id="317664"/>
    <lineage>
        <taxon>Bacteria</taxon>
        <taxon>Bacillati</taxon>
        <taxon>Actinomycetota</taxon>
        <taxon>Actinomycetes</taxon>
        <taxon>Kineosporiales</taxon>
        <taxon>Kineosporiaceae</taxon>
        <taxon>Quadrisphaera</taxon>
    </lineage>
</organism>
<feature type="compositionally biased region" description="Basic and acidic residues" evidence="3">
    <location>
        <begin position="172"/>
        <end position="181"/>
    </location>
</feature>
<accession>A0A316A9H4</accession>
<dbReference type="Gene3D" id="3.40.50.980">
    <property type="match status" value="2"/>
</dbReference>
<feature type="region of interest" description="Disordered" evidence="3">
    <location>
        <begin position="167"/>
        <end position="193"/>
    </location>
</feature>
<name>A0A316A9H4_9ACTN</name>
<dbReference type="InterPro" id="IPR025110">
    <property type="entry name" value="AMP-bd_C"/>
</dbReference>
<dbReference type="Proteomes" id="UP000245469">
    <property type="component" value="Unassembled WGS sequence"/>
</dbReference>
<dbReference type="Gene3D" id="2.30.38.10">
    <property type="entry name" value="Luciferase, Domain 3"/>
    <property type="match status" value="1"/>
</dbReference>
<gene>
    <name evidence="6" type="ORF">BXY45_10859</name>
</gene>
<dbReference type="Pfam" id="PF13193">
    <property type="entry name" value="AMP-binding_C"/>
    <property type="match status" value="1"/>
</dbReference>
<dbReference type="PANTHER" id="PTHR43201">
    <property type="entry name" value="ACYL-COA SYNTHETASE"/>
    <property type="match status" value="1"/>
</dbReference>
<dbReference type="GO" id="GO:0006631">
    <property type="term" value="P:fatty acid metabolic process"/>
    <property type="evidence" value="ECO:0007669"/>
    <property type="project" value="TreeGrafter"/>
</dbReference>
<evidence type="ECO:0000256" key="3">
    <source>
        <dbReference type="SAM" id="MobiDB-lite"/>
    </source>
</evidence>
<proteinExistence type="inferred from homology"/>
<evidence type="ECO:0000256" key="2">
    <source>
        <dbReference type="ARBA" id="ARBA00022598"/>
    </source>
</evidence>
<evidence type="ECO:0000256" key="1">
    <source>
        <dbReference type="ARBA" id="ARBA00006432"/>
    </source>
</evidence>
<feature type="domain" description="AMP-binding enzyme C-terminal" evidence="5">
    <location>
        <begin position="480"/>
        <end position="557"/>
    </location>
</feature>
<evidence type="ECO:0000259" key="5">
    <source>
        <dbReference type="Pfam" id="PF13193"/>
    </source>
</evidence>
<reference evidence="6 7" key="1">
    <citation type="submission" date="2018-03" db="EMBL/GenBank/DDBJ databases">
        <title>Genomic Encyclopedia of Archaeal and Bacterial Type Strains, Phase II (KMG-II): from individual species to whole genera.</title>
        <authorList>
            <person name="Goeker M."/>
        </authorList>
    </citation>
    <scope>NUCLEOTIDE SEQUENCE [LARGE SCALE GENOMIC DNA]</scope>
    <source>
        <strain evidence="6 7">DSM 44889</strain>
    </source>
</reference>
<dbReference type="AlphaFoldDB" id="A0A316A9H4"/>
<dbReference type="Pfam" id="PF00501">
    <property type="entry name" value="AMP-binding"/>
    <property type="match status" value="1"/>
</dbReference>
<keyword evidence="7" id="KW-1185">Reference proteome</keyword>
<feature type="domain" description="AMP-dependent synthetase/ligase" evidence="4">
    <location>
        <begin position="36"/>
        <end position="425"/>
    </location>
</feature>
<dbReference type="EMBL" id="QGDQ01000008">
    <property type="protein sequence ID" value="PWJ54152.1"/>
    <property type="molecule type" value="Genomic_DNA"/>
</dbReference>
<evidence type="ECO:0000259" key="4">
    <source>
        <dbReference type="Pfam" id="PF00501"/>
    </source>
</evidence>